<keyword evidence="2" id="KW-1185">Reference proteome</keyword>
<evidence type="ECO:0000313" key="2">
    <source>
        <dbReference type="Proteomes" id="UP000825015"/>
    </source>
</evidence>
<dbReference type="Proteomes" id="UP000825015">
    <property type="component" value="Chromosome"/>
</dbReference>
<gene>
    <name evidence="1" type="ORF">MarbSA_18260</name>
</gene>
<name>A0ACA8R507_METAZ</name>
<sequence length="53" mass="6293">MVNTYSRNVEKFCTKVKCKCLYRNCVNTPEWVCPRCGRVYELIGNEYVLKIDI</sequence>
<dbReference type="EMBL" id="AP019779">
    <property type="protein sequence ID" value="BBL62786.1"/>
    <property type="molecule type" value="Genomic_DNA"/>
</dbReference>
<evidence type="ECO:0000313" key="1">
    <source>
        <dbReference type="EMBL" id="BBL62786.1"/>
    </source>
</evidence>
<protein>
    <submittedName>
        <fullName evidence="1">Uncharacterized protein</fullName>
    </submittedName>
</protein>
<organism evidence="1 2">
    <name type="scientific">Methanobrevibacter arboriphilus</name>
    <dbReference type="NCBI Taxonomy" id="39441"/>
    <lineage>
        <taxon>Archaea</taxon>
        <taxon>Methanobacteriati</taxon>
        <taxon>Methanobacteriota</taxon>
        <taxon>Methanomada group</taxon>
        <taxon>Methanobacteria</taxon>
        <taxon>Methanobacteriales</taxon>
        <taxon>Methanobacteriaceae</taxon>
        <taxon>Methanobrevibacter</taxon>
    </lineage>
</organism>
<proteinExistence type="predicted"/>
<reference evidence="1" key="1">
    <citation type="submission" date="2019-06" db="EMBL/GenBank/DDBJ databases">
        <title>Complete genome sequence of Methanobrevibacter arboriphilus strain SA.</title>
        <authorList>
            <person name="Asakawa S."/>
        </authorList>
    </citation>
    <scope>NUCLEOTIDE SEQUENCE</scope>
    <source>
        <strain evidence="1">SA</strain>
    </source>
</reference>
<accession>A0ACA8R507</accession>